<evidence type="ECO:0000313" key="1">
    <source>
        <dbReference type="EMBL" id="GAA4352871.1"/>
    </source>
</evidence>
<gene>
    <name evidence="1" type="ORF">GCM10023185_12950</name>
</gene>
<comment type="caution">
    <text evidence="1">The sequence shown here is derived from an EMBL/GenBank/DDBJ whole genome shotgun (WGS) entry which is preliminary data.</text>
</comment>
<dbReference type="PANTHER" id="PTHR42999">
    <property type="entry name" value="ANTIBIOTIC RESISTANCE PROTEIN MCBG"/>
    <property type="match status" value="1"/>
</dbReference>
<dbReference type="SUPFAM" id="SSF141571">
    <property type="entry name" value="Pentapeptide repeat-like"/>
    <property type="match status" value="1"/>
</dbReference>
<organism evidence="1 2">
    <name type="scientific">Hymenobacter saemangeumensis</name>
    <dbReference type="NCBI Taxonomy" id="1084522"/>
    <lineage>
        <taxon>Bacteria</taxon>
        <taxon>Pseudomonadati</taxon>
        <taxon>Bacteroidota</taxon>
        <taxon>Cytophagia</taxon>
        <taxon>Cytophagales</taxon>
        <taxon>Hymenobacteraceae</taxon>
        <taxon>Hymenobacter</taxon>
    </lineage>
</organism>
<sequence length="203" mass="22146">MKPRRKTAFAALTKPSRFPASQEVEGWDTARLLAEGSEFEQYRFVGCDFGDANLSRFLFADCLFERCNLSSAQLSNAGLQNVAFAECKLLGVQFSACRDMLFGVHFDHCNLGYTSFAGKKMPGTRFAHCSLPEADFTNADLSEAVFAHCSLANATFHDTQLTGADFSTAGAFTIDPEANQLLRARFALSGLPGLLAKYGLIVE</sequence>
<dbReference type="Pfam" id="PF00805">
    <property type="entry name" value="Pentapeptide"/>
    <property type="match status" value="1"/>
</dbReference>
<dbReference type="Gene3D" id="2.160.20.80">
    <property type="entry name" value="E3 ubiquitin-protein ligase SopA"/>
    <property type="match status" value="1"/>
</dbReference>
<dbReference type="RefSeq" id="WP_345234958.1">
    <property type="nucleotide sequence ID" value="NZ_BAABGZ010000013.1"/>
</dbReference>
<keyword evidence="2" id="KW-1185">Reference proteome</keyword>
<protein>
    <submittedName>
        <fullName evidence="1">Pentapeptide repeat-containing protein</fullName>
    </submittedName>
</protein>
<dbReference type="PANTHER" id="PTHR42999:SF1">
    <property type="entry name" value="PENTAPEPTIDE REPEAT-CONTAINING PROTEIN"/>
    <property type="match status" value="1"/>
</dbReference>
<dbReference type="EMBL" id="BAABGZ010000013">
    <property type="protein sequence ID" value="GAA4352871.1"/>
    <property type="molecule type" value="Genomic_DNA"/>
</dbReference>
<dbReference type="InterPro" id="IPR001646">
    <property type="entry name" value="5peptide_repeat"/>
</dbReference>
<name>A0ABP8I7J0_9BACT</name>
<dbReference type="Proteomes" id="UP001501153">
    <property type="component" value="Unassembled WGS sequence"/>
</dbReference>
<evidence type="ECO:0000313" key="2">
    <source>
        <dbReference type="Proteomes" id="UP001501153"/>
    </source>
</evidence>
<reference evidence="2" key="1">
    <citation type="journal article" date="2019" name="Int. J. Syst. Evol. Microbiol.">
        <title>The Global Catalogue of Microorganisms (GCM) 10K type strain sequencing project: providing services to taxonomists for standard genome sequencing and annotation.</title>
        <authorList>
            <consortium name="The Broad Institute Genomics Platform"/>
            <consortium name="The Broad Institute Genome Sequencing Center for Infectious Disease"/>
            <person name="Wu L."/>
            <person name="Ma J."/>
        </authorList>
    </citation>
    <scope>NUCLEOTIDE SEQUENCE [LARGE SCALE GENOMIC DNA]</scope>
    <source>
        <strain evidence="2">JCM 17923</strain>
    </source>
</reference>
<accession>A0ABP8I7J0</accession>
<proteinExistence type="predicted"/>
<dbReference type="InterPro" id="IPR052949">
    <property type="entry name" value="PA_immunity-related"/>
</dbReference>
<dbReference type="Pfam" id="PF13599">
    <property type="entry name" value="Pentapeptide_4"/>
    <property type="match status" value="1"/>
</dbReference>